<dbReference type="OrthoDB" id="693918at2759"/>
<evidence type="ECO:0000256" key="1">
    <source>
        <dbReference type="ARBA" id="ARBA00022737"/>
    </source>
</evidence>
<name>A0A835DUU4_9POAL</name>
<dbReference type="Pfam" id="PF23559">
    <property type="entry name" value="WHD_DRP"/>
    <property type="match status" value="1"/>
</dbReference>
<dbReference type="InterPro" id="IPR044974">
    <property type="entry name" value="Disease_R_plants"/>
</dbReference>
<dbReference type="PANTHER" id="PTHR23155:SF1211">
    <property type="entry name" value="OS09G0313500 PROTEIN"/>
    <property type="match status" value="1"/>
</dbReference>
<dbReference type="SUPFAM" id="SSF52047">
    <property type="entry name" value="RNI-like"/>
    <property type="match status" value="1"/>
</dbReference>
<dbReference type="GO" id="GO:0002758">
    <property type="term" value="P:innate immune response-activating signaling pathway"/>
    <property type="evidence" value="ECO:0007669"/>
    <property type="project" value="UniProtKB-ARBA"/>
</dbReference>
<dbReference type="AlphaFoldDB" id="A0A835DUU4"/>
<dbReference type="InterPro" id="IPR032675">
    <property type="entry name" value="LRR_dom_sf"/>
</dbReference>
<dbReference type="Gene3D" id="1.10.8.430">
    <property type="entry name" value="Helical domain of apoptotic protease-activating factors"/>
    <property type="match status" value="1"/>
</dbReference>
<evidence type="ECO:0000256" key="2">
    <source>
        <dbReference type="ARBA" id="ARBA00022821"/>
    </source>
</evidence>
<organism evidence="4 5">
    <name type="scientific">Digitaria exilis</name>
    <dbReference type="NCBI Taxonomy" id="1010633"/>
    <lineage>
        <taxon>Eukaryota</taxon>
        <taxon>Viridiplantae</taxon>
        <taxon>Streptophyta</taxon>
        <taxon>Embryophyta</taxon>
        <taxon>Tracheophyta</taxon>
        <taxon>Spermatophyta</taxon>
        <taxon>Magnoliopsida</taxon>
        <taxon>Liliopsida</taxon>
        <taxon>Poales</taxon>
        <taxon>Poaceae</taxon>
        <taxon>PACMAD clade</taxon>
        <taxon>Panicoideae</taxon>
        <taxon>Panicodae</taxon>
        <taxon>Paniceae</taxon>
        <taxon>Anthephorinae</taxon>
        <taxon>Digitaria</taxon>
    </lineage>
</organism>
<dbReference type="Gene3D" id="1.10.10.10">
    <property type="entry name" value="Winged helix-like DNA-binding domain superfamily/Winged helix DNA-binding domain"/>
    <property type="match status" value="1"/>
</dbReference>
<dbReference type="SUPFAM" id="SSF52540">
    <property type="entry name" value="P-loop containing nucleoside triphosphate hydrolases"/>
    <property type="match status" value="1"/>
</dbReference>
<comment type="caution">
    <text evidence="4">The sequence shown here is derived from an EMBL/GenBank/DDBJ whole genome shotgun (WGS) entry which is preliminary data.</text>
</comment>
<dbReference type="EMBL" id="JACEFO010002836">
    <property type="protein sequence ID" value="KAF8647788.1"/>
    <property type="molecule type" value="Genomic_DNA"/>
</dbReference>
<evidence type="ECO:0000259" key="3">
    <source>
        <dbReference type="Pfam" id="PF23559"/>
    </source>
</evidence>
<proteinExistence type="predicted"/>
<dbReference type="InterPro" id="IPR042197">
    <property type="entry name" value="Apaf_helical"/>
</dbReference>
<protein>
    <recommendedName>
        <fullName evidence="3">Disease resistance protein winged helix domain-containing protein</fullName>
    </recommendedName>
</protein>
<dbReference type="Gene3D" id="3.80.10.10">
    <property type="entry name" value="Ribonuclease Inhibitor"/>
    <property type="match status" value="1"/>
</dbReference>
<reference evidence="4" key="1">
    <citation type="submission" date="2020-07" db="EMBL/GenBank/DDBJ databases">
        <title>Genome sequence and genetic diversity analysis of an under-domesticated orphan crop, white fonio (Digitaria exilis).</title>
        <authorList>
            <person name="Bennetzen J.L."/>
            <person name="Chen S."/>
            <person name="Ma X."/>
            <person name="Wang X."/>
            <person name="Yssel A.E.J."/>
            <person name="Chaluvadi S.R."/>
            <person name="Johnson M."/>
            <person name="Gangashetty P."/>
            <person name="Hamidou F."/>
            <person name="Sanogo M.D."/>
            <person name="Zwaenepoel A."/>
            <person name="Wallace J."/>
            <person name="Van De Peer Y."/>
            <person name="Van Deynze A."/>
        </authorList>
    </citation>
    <scope>NUCLEOTIDE SEQUENCE</scope>
    <source>
        <tissue evidence="4">Leaves</tissue>
    </source>
</reference>
<dbReference type="InterPro" id="IPR036388">
    <property type="entry name" value="WH-like_DNA-bd_sf"/>
</dbReference>
<dbReference type="PANTHER" id="PTHR23155">
    <property type="entry name" value="DISEASE RESISTANCE PROTEIN RP"/>
    <property type="match status" value="1"/>
</dbReference>
<dbReference type="PRINTS" id="PR00364">
    <property type="entry name" value="DISEASERSIST"/>
</dbReference>
<dbReference type="InterPro" id="IPR058922">
    <property type="entry name" value="WHD_DRP"/>
</dbReference>
<keyword evidence="5" id="KW-1185">Reference proteome</keyword>
<accession>A0A835DUU4</accession>
<dbReference type="InterPro" id="IPR027417">
    <property type="entry name" value="P-loop_NTPase"/>
</dbReference>
<dbReference type="GO" id="GO:0043531">
    <property type="term" value="F:ADP binding"/>
    <property type="evidence" value="ECO:0007669"/>
    <property type="project" value="InterPro"/>
</dbReference>
<dbReference type="GO" id="GO:0042742">
    <property type="term" value="P:defense response to bacterium"/>
    <property type="evidence" value="ECO:0007669"/>
    <property type="project" value="UniProtKB-ARBA"/>
</dbReference>
<dbReference type="Proteomes" id="UP000636709">
    <property type="component" value="Unassembled WGS sequence"/>
</dbReference>
<sequence length="285" mass="31929">MKIVNKCGGLPLAIKVMGGLLSTRSQIEREWEAVLNHRAWSISGLPDELDSRIYLSYEDLSPQLKQCFLYLSLFPKGTTIRQTDIVPMWIGEGFIQSCQGGSSTSTDDDRLEEVATEYYEELIMRNLIETTESTTKFEKSGHYKCTSHQVRGSEFQQAASSREVAFPNLASLYIEGLCEWEQWDWEDDVTAGAMAMPALEALTIKNCKLGRLPPGLATNNRHALRGLFLYGLTNLACVENFPSVLELDVFDCSELKRISGLPRLHKIGISRCPQRDGAGRCPIAR</sequence>
<keyword evidence="1" id="KW-0677">Repeat</keyword>
<keyword evidence="2" id="KW-0611">Plant defense</keyword>
<evidence type="ECO:0000313" key="5">
    <source>
        <dbReference type="Proteomes" id="UP000636709"/>
    </source>
</evidence>
<dbReference type="FunFam" id="1.10.10.10:FF:000322">
    <property type="entry name" value="Probable disease resistance protein At1g63360"/>
    <property type="match status" value="1"/>
</dbReference>
<feature type="domain" description="Disease resistance protein winged helix" evidence="3">
    <location>
        <begin position="73"/>
        <end position="146"/>
    </location>
</feature>
<evidence type="ECO:0000313" key="4">
    <source>
        <dbReference type="EMBL" id="KAF8647788.1"/>
    </source>
</evidence>
<gene>
    <name evidence="4" type="ORF">HU200_065203</name>
</gene>
<dbReference type="GO" id="GO:0009626">
    <property type="term" value="P:plant-type hypersensitive response"/>
    <property type="evidence" value="ECO:0007669"/>
    <property type="project" value="UniProtKB-ARBA"/>
</dbReference>